<comment type="catalytic activity">
    <reaction evidence="6">
        <text>an N-acetyl-alpha-D-glucosaminyl-diphospho-di-trans,poly-cis-dolichol + UDP-N-acetyl-alpha-D-glucosamine = an N,N'-diacetylchitobiosyl-diphospho-di-trans,poly-cis-dolichol + UDP + H(+)</text>
        <dbReference type="Rhea" id="RHEA:23380"/>
        <dbReference type="Rhea" id="RHEA-COMP:19507"/>
        <dbReference type="Rhea" id="RHEA-COMP:19510"/>
        <dbReference type="ChEBI" id="CHEBI:15378"/>
        <dbReference type="ChEBI" id="CHEBI:57269"/>
        <dbReference type="ChEBI" id="CHEBI:57705"/>
        <dbReference type="ChEBI" id="CHEBI:58223"/>
        <dbReference type="ChEBI" id="CHEBI:58427"/>
        <dbReference type="EC" id="2.4.1.141"/>
    </reaction>
</comment>
<keyword evidence="7" id="KW-0808">Transferase</keyword>
<dbReference type="InterPro" id="IPR052474">
    <property type="entry name" value="UDP-GlcNAc_transferase"/>
</dbReference>
<evidence type="ECO:0000313" key="9">
    <source>
        <dbReference type="EMBL" id="CAG8978163.1"/>
    </source>
</evidence>
<organism evidence="9 10">
    <name type="scientific">Hymenoscyphus albidus</name>
    <dbReference type="NCBI Taxonomy" id="595503"/>
    <lineage>
        <taxon>Eukaryota</taxon>
        <taxon>Fungi</taxon>
        <taxon>Dikarya</taxon>
        <taxon>Ascomycota</taxon>
        <taxon>Pezizomycotina</taxon>
        <taxon>Leotiomycetes</taxon>
        <taxon>Helotiales</taxon>
        <taxon>Helotiaceae</taxon>
        <taxon>Hymenoscyphus</taxon>
    </lineage>
</organism>
<comment type="subcellular location">
    <subcellularLocation>
        <location evidence="7">Endoplasmic reticulum</location>
    </subcellularLocation>
</comment>
<proteinExistence type="inferred from homology"/>
<dbReference type="AlphaFoldDB" id="A0A9N9PX66"/>
<evidence type="ECO:0000256" key="5">
    <source>
        <dbReference type="ARBA" id="ARBA00032061"/>
    </source>
</evidence>
<gene>
    <name evidence="7" type="primary">ALG13</name>
    <name evidence="9" type="ORF">HYALB_00012025</name>
</gene>
<protein>
    <recommendedName>
        <fullName evidence="3 7">UDP-N-acetylglucosamine transferase subunit ALG13</fullName>
        <ecNumber evidence="2 7">2.4.1.141</ecNumber>
    </recommendedName>
    <alternativeName>
        <fullName evidence="5 7">Asparagine-linked glycosylation protein 13</fullName>
    </alternativeName>
</protein>
<evidence type="ECO:0000256" key="6">
    <source>
        <dbReference type="ARBA" id="ARBA00048184"/>
    </source>
</evidence>
<evidence type="ECO:0000256" key="3">
    <source>
        <dbReference type="ARBA" id="ARBA00017468"/>
    </source>
</evidence>
<dbReference type="EMBL" id="CAJVRM010000242">
    <property type="protein sequence ID" value="CAG8978163.1"/>
    <property type="molecule type" value="Genomic_DNA"/>
</dbReference>
<dbReference type="Proteomes" id="UP000701801">
    <property type="component" value="Unassembled WGS sequence"/>
</dbReference>
<feature type="domain" description="Glycosyl transferase family 28 C-terminal" evidence="8">
    <location>
        <begin position="101"/>
        <end position="172"/>
    </location>
</feature>
<dbReference type="GO" id="GO:0043541">
    <property type="term" value="C:UDP-N-acetylglucosamine transferase complex"/>
    <property type="evidence" value="ECO:0007669"/>
    <property type="project" value="TreeGrafter"/>
</dbReference>
<dbReference type="PANTHER" id="PTHR47043">
    <property type="entry name" value="UDP-N-ACETYLGLUCOSAMINE TRANSFERASE SUBUNIT ALG13"/>
    <property type="match status" value="1"/>
</dbReference>
<dbReference type="Gene3D" id="3.40.50.2000">
    <property type="entry name" value="Glycogen Phosphorylase B"/>
    <property type="match status" value="1"/>
</dbReference>
<comment type="caution">
    <text evidence="9">The sequence shown here is derived from an EMBL/GenBank/DDBJ whole genome shotgun (WGS) entry which is preliminary data.</text>
</comment>
<dbReference type="OrthoDB" id="20273at2759"/>
<dbReference type="GO" id="GO:0006488">
    <property type="term" value="P:dolichol-linked oligosaccharide biosynthetic process"/>
    <property type="evidence" value="ECO:0007669"/>
    <property type="project" value="TreeGrafter"/>
</dbReference>
<dbReference type="PANTHER" id="PTHR47043:SF1">
    <property type="entry name" value="UDP-N-ACETYLGLUCOSAMINE TRANSFERASE SUBUNIT ALG13"/>
    <property type="match status" value="1"/>
</dbReference>
<dbReference type="InterPro" id="IPR007235">
    <property type="entry name" value="Glyco_trans_28_C"/>
</dbReference>
<evidence type="ECO:0000259" key="8">
    <source>
        <dbReference type="Pfam" id="PF04101"/>
    </source>
</evidence>
<accession>A0A9N9PX66</accession>
<keyword evidence="10" id="KW-1185">Reference proteome</keyword>
<name>A0A9N9PX66_9HELO</name>
<evidence type="ECO:0000313" key="10">
    <source>
        <dbReference type="Proteomes" id="UP000701801"/>
    </source>
</evidence>
<sequence>MRRECFVTIGATAKFEDLVAAAVSEQTLTKLKELGYTHLTVQVGDLEDYFKRIRLQDTKGIIVNHFNFDKDGLAHYMKKCRANPGPDGGSINGLTPSEEGLIICHAGSGTILDGMRFGVPLVVVPNDSLLDNHQDELADELEAQGYVTKGSPENLAEAIDRATMRSRRPWGHSSSKRGNFAALVDGTTPWNLQEDDAKSRYD</sequence>
<dbReference type="GO" id="GO:0004577">
    <property type="term" value="F:N-acetylglucosaminyldiphosphodolichol N-acetylglucosaminyltransferase activity"/>
    <property type="evidence" value="ECO:0007669"/>
    <property type="project" value="UniProtKB-EC"/>
</dbReference>
<keyword evidence="7" id="KW-0256">Endoplasmic reticulum</keyword>
<comment type="function">
    <text evidence="4 7">Involved in protein N-glycosylation. Essential for the second step of the dolichol-linked oligosaccharide pathway.</text>
</comment>
<dbReference type="EC" id="2.4.1.141" evidence="2 7"/>
<dbReference type="Pfam" id="PF04101">
    <property type="entry name" value="Glyco_tran_28_C"/>
    <property type="match status" value="1"/>
</dbReference>
<comment type="similarity">
    <text evidence="7">Belongs to the glycosyltransferase 28 family.</text>
</comment>
<evidence type="ECO:0000256" key="1">
    <source>
        <dbReference type="ARBA" id="ARBA00011198"/>
    </source>
</evidence>
<reference evidence="9" key="1">
    <citation type="submission" date="2021-07" db="EMBL/GenBank/DDBJ databases">
        <authorList>
            <person name="Durling M."/>
        </authorList>
    </citation>
    <scope>NUCLEOTIDE SEQUENCE</scope>
</reference>
<keyword evidence="7" id="KW-0328">Glycosyltransferase</keyword>
<evidence type="ECO:0000256" key="4">
    <source>
        <dbReference type="ARBA" id="ARBA00024804"/>
    </source>
</evidence>
<dbReference type="SUPFAM" id="SSF53756">
    <property type="entry name" value="UDP-Glycosyltransferase/glycogen phosphorylase"/>
    <property type="match status" value="1"/>
</dbReference>
<evidence type="ECO:0000256" key="7">
    <source>
        <dbReference type="RuleBase" id="RU362128"/>
    </source>
</evidence>
<comment type="subunit">
    <text evidence="1 7">Heterodimer with ALG14 to form a functional enzyme.</text>
</comment>
<evidence type="ECO:0000256" key="2">
    <source>
        <dbReference type="ARBA" id="ARBA00012614"/>
    </source>
</evidence>